<dbReference type="InterPro" id="IPR017071">
    <property type="entry name" value="TF_Spt5_eukaryote"/>
</dbReference>
<dbReference type="InterPro" id="IPR005824">
    <property type="entry name" value="KOW"/>
</dbReference>
<evidence type="ECO:0000256" key="1">
    <source>
        <dbReference type="ARBA" id="ARBA00004123"/>
    </source>
</evidence>
<evidence type="ECO:0000313" key="15">
    <source>
        <dbReference type="Proteomes" id="UP000230002"/>
    </source>
</evidence>
<feature type="domain" description="NusG-like N-terminal" evidence="11">
    <location>
        <begin position="177"/>
        <end position="267"/>
    </location>
</feature>
<dbReference type="Pfam" id="PF12815">
    <property type="entry name" value="CTD"/>
    <property type="match status" value="1"/>
</dbReference>
<gene>
    <name evidence="14" type="ORF">GSI_08864</name>
</gene>
<feature type="domain" description="KOW" evidence="12">
    <location>
        <begin position="431"/>
        <end position="458"/>
    </location>
</feature>
<dbReference type="Pfam" id="PF11942">
    <property type="entry name" value="Spt5_N"/>
    <property type="match status" value="1"/>
</dbReference>
<dbReference type="STRING" id="1077348.A0A2G8S4V5"/>
<evidence type="ECO:0000259" key="13">
    <source>
        <dbReference type="SMART" id="SM01104"/>
    </source>
</evidence>
<dbReference type="SMART" id="SM01104">
    <property type="entry name" value="CTD"/>
    <property type="match status" value="1"/>
</dbReference>
<dbReference type="InterPro" id="IPR041977">
    <property type="entry name" value="KOW_Spt5_4"/>
</dbReference>
<dbReference type="CDD" id="cd06084">
    <property type="entry name" value="KOW_Spt5_4"/>
    <property type="match status" value="1"/>
</dbReference>
<dbReference type="Pfam" id="PF23290">
    <property type="entry name" value="KOW5_SPT5"/>
    <property type="match status" value="1"/>
</dbReference>
<dbReference type="GO" id="GO:0006397">
    <property type="term" value="P:mRNA processing"/>
    <property type="evidence" value="ECO:0007669"/>
    <property type="project" value="UniProtKB-KW"/>
</dbReference>
<evidence type="ECO:0000313" key="14">
    <source>
        <dbReference type="EMBL" id="PIL28819.1"/>
    </source>
</evidence>
<dbReference type="GO" id="GO:0006357">
    <property type="term" value="P:regulation of transcription by RNA polymerase II"/>
    <property type="evidence" value="ECO:0007669"/>
    <property type="project" value="InterPro"/>
</dbReference>
<feature type="compositionally biased region" description="Polar residues" evidence="10">
    <location>
        <begin position="843"/>
        <end position="876"/>
    </location>
</feature>
<dbReference type="OrthoDB" id="28901at2759"/>
<dbReference type="Pfam" id="PF03439">
    <property type="entry name" value="Spt5-NGN"/>
    <property type="match status" value="1"/>
</dbReference>
<dbReference type="GO" id="GO:0032784">
    <property type="term" value="P:regulation of DNA-templated transcription elongation"/>
    <property type="evidence" value="ECO:0007669"/>
    <property type="project" value="InterPro"/>
</dbReference>
<proteinExistence type="inferred from homology"/>
<comment type="function">
    <text evidence="7 9">The SPT4-SPT5 complex mediates both activation and inhibition of transcription elongation, and plays a role in pre-mRNA processing. This complex seems to be important for the stability of the RNA polymerase II elongation machinery on the chromatin template but not for the inherent ability of this machinery to translocate down the gene.</text>
</comment>
<dbReference type="CDD" id="cd06083">
    <property type="entry name" value="KOW_Spt5_3"/>
    <property type="match status" value="1"/>
</dbReference>
<dbReference type="InterPro" id="IPR014722">
    <property type="entry name" value="Rib_uL2_dom2"/>
</dbReference>
<evidence type="ECO:0000256" key="9">
    <source>
        <dbReference type="PIRNR" id="PIRNR036945"/>
    </source>
</evidence>
<feature type="domain" description="KOW" evidence="12">
    <location>
        <begin position="484"/>
        <end position="511"/>
    </location>
</feature>
<dbReference type="AlphaFoldDB" id="A0A2G8S4V5"/>
<dbReference type="InterPro" id="IPR041973">
    <property type="entry name" value="KOW_Spt5_1"/>
</dbReference>
<dbReference type="SMART" id="SM00738">
    <property type="entry name" value="NGN"/>
    <property type="match status" value="1"/>
</dbReference>
<dbReference type="GO" id="GO:0000785">
    <property type="term" value="C:chromatin"/>
    <property type="evidence" value="ECO:0007669"/>
    <property type="project" value="UniProtKB-ARBA"/>
</dbReference>
<dbReference type="InterPro" id="IPR005100">
    <property type="entry name" value="NGN-domain"/>
</dbReference>
<reference evidence="14 15" key="1">
    <citation type="journal article" date="2015" name="Sci. Rep.">
        <title>Chromosome-level genome map provides insights into diverse defense mechanisms in the medicinal fungus Ganoderma sinense.</title>
        <authorList>
            <person name="Zhu Y."/>
            <person name="Xu J."/>
            <person name="Sun C."/>
            <person name="Zhou S."/>
            <person name="Xu H."/>
            <person name="Nelson D.R."/>
            <person name="Qian J."/>
            <person name="Song J."/>
            <person name="Luo H."/>
            <person name="Xiang L."/>
            <person name="Li Y."/>
            <person name="Xu Z."/>
            <person name="Ji A."/>
            <person name="Wang L."/>
            <person name="Lu S."/>
            <person name="Hayward A."/>
            <person name="Sun W."/>
            <person name="Li X."/>
            <person name="Schwartz D.C."/>
            <person name="Wang Y."/>
            <person name="Chen S."/>
        </authorList>
    </citation>
    <scope>NUCLEOTIDE SEQUENCE [LARGE SCALE GENOMIC DNA]</scope>
    <source>
        <strain evidence="14 15">ZZ0214-1</strain>
    </source>
</reference>
<feature type="compositionally biased region" description="Acidic residues" evidence="10">
    <location>
        <begin position="36"/>
        <end position="59"/>
    </location>
</feature>
<dbReference type="CDD" id="cd09888">
    <property type="entry name" value="NGN_Euk"/>
    <property type="match status" value="1"/>
</dbReference>
<dbReference type="GO" id="GO:0032044">
    <property type="term" value="C:DSIF complex"/>
    <property type="evidence" value="ECO:0007669"/>
    <property type="project" value="TreeGrafter"/>
</dbReference>
<feature type="domain" description="Spt5 C-terminal" evidence="13">
    <location>
        <begin position="764"/>
        <end position="942"/>
    </location>
</feature>
<feature type="compositionally biased region" description="Basic residues" evidence="10">
    <location>
        <begin position="63"/>
        <end position="76"/>
    </location>
</feature>
<dbReference type="InterPro" id="IPR041975">
    <property type="entry name" value="KOW_Spt5_2"/>
</dbReference>
<evidence type="ECO:0000256" key="8">
    <source>
        <dbReference type="ARBA" id="ARBA00025870"/>
    </source>
</evidence>
<feature type="domain" description="KOW" evidence="12">
    <location>
        <begin position="1045"/>
        <end position="1073"/>
    </location>
</feature>
<feature type="compositionally biased region" description="Acidic residues" evidence="10">
    <location>
        <begin position="83"/>
        <end position="101"/>
    </location>
</feature>
<dbReference type="Pfam" id="PF23042">
    <property type="entry name" value="KOW1_SPT5"/>
    <property type="match status" value="1"/>
</dbReference>
<evidence type="ECO:0000256" key="3">
    <source>
        <dbReference type="ARBA" id="ARBA00020181"/>
    </source>
</evidence>
<dbReference type="InterPro" id="IPR039659">
    <property type="entry name" value="SPT5"/>
</dbReference>
<dbReference type="InterPro" id="IPR024945">
    <property type="entry name" value="Spt5_C_dom"/>
</dbReference>
<feature type="region of interest" description="Disordered" evidence="10">
    <location>
        <begin position="750"/>
        <end position="908"/>
    </location>
</feature>
<evidence type="ECO:0000256" key="4">
    <source>
        <dbReference type="ARBA" id="ARBA00022664"/>
    </source>
</evidence>
<dbReference type="PANTHER" id="PTHR11125:SF7">
    <property type="entry name" value="TRANSCRIPTION ELONGATION FACTOR SPT5"/>
    <property type="match status" value="1"/>
</dbReference>
<name>A0A2G8S4V5_9APHY</name>
<dbReference type="FunFam" id="2.30.30.30:FF:000018">
    <property type="entry name" value="Transcription elongation factor SPT5"/>
    <property type="match status" value="1"/>
</dbReference>
<dbReference type="Proteomes" id="UP000230002">
    <property type="component" value="Unassembled WGS sequence"/>
</dbReference>
<keyword evidence="4" id="KW-0507">mRNA processing</keyword>
<feature type="compositionally biased region" description="Polar residues" evidence="10">
    <location>
        <begin position="811"/>
        <end position="826"/>
    </location>
</feature>
<dbReference type="Pfam" id="PF00467">
    <property type="entry name" value="KOW"/>
    <property type="match status" value="1"/>
</dbReference>
<dbReference type="SUPFAM" id="SSF50104">
    <property type="entry name" value="Translation proteins SH3-like domain"/>
    <property type="match status" value="1"/>
</dbReference>
<dbReference type="SMART" id="SM00739">
    <property type="entry name" value="KOW"/>
    <property type="match status" value="5"/>
</dbReference>
<evidence type="ECO:0000256" key="6">
    <source>
        <dbReference type="ARBA" id="ARBA00023242"/>
    </source>
</evidence>
<dbReference type="Pfam" id="PF23284">
    <property type="entry name" value="KOW2_Spt5"/>
    <property type="match status" value="1"/>
</dbReference>
<protein>
    <recommendedName>
        <fullName evidence="3 9">Transcription elongation factor SPT5</fullName>
    </recommendedName>
</protein>
<dbReference type="FunFam" id="3.30.70.940:FF:000005">
    <property type="entry name" value="Transcription elongation factor SPT5"/>
    <property type="match status" value="1"/>
</dbReference>
<dbReference type="InterPro" id="IPR036735">
    <property type="entry name" value="NGN_dom_sf"/>
</dbReference>
<evidence type="ECO:0000259" key="11">
    <source>
        <dbReference type="SMART" id="SM00738"/>
    </source>
</evidence>
<dbReference type="CDD" id="cd06085">
    <property type="entry name" value="KOW_Spt5_5"/>
    <property type="match status" value="1"/>
</dbReference>
<keyword evidence="6 9" id="KW-0539">Nucleus</keyword>
<dbReference type="EMBL" id="AYKW01000023">
    <property type="protein sequence ID" value="PIL28819.1"/>
    <property type="molecule type" value="Genomic_DNA"/>
</dbReference>
<feature type="region of interest" description="Disordered" evidence="10">
    <location>
        <begin position="1"/>
        <end position="102"/>
    </location>
</feature>
<feature type="domain" description="KOW" evidence="12">
    <location>
        <begin position="698"/>
        <end position="725"/>
    </location>
</feature>
<dbReference type="InterPro" id="IPR006645">
    <property type="entry name" value="NGN-like_dom"/>
</dbReference>
<dbReference type="InterPro" id="IPR057936">
    <property type="entry name" value="KOWx_Spt5"/>
</dbReference>
<comment type="similarity">
    <text evidence="2 9">Belongs to the SPT5 family.</text>
</comment>
<evidence type="ECO:0000256" key="10">
    <source>
        <dbReference type="SAM" id="MobiDB-lite"/>
    </source>
</evidence>
<evidence type="ECO:0000256" key="7">
    <source>
        <dbReference type="ARBA" id="ARBA00024691"/>
    </source>
</evidence>
<comment type="subunit">
    <text evidence="8">Component of the SPT4-SPT5 complex. Interacts with RNA polymerase II.</text>
</comment>
<dbReference type="CDD" id="cd06082">
    <property type="entry name" value="KOW_Spt5_2"/>
    <property type="match status" value="1"/>
</dbReference>
<comment type="subcellular location">
    <subcellularLocation>
        <location evidence="1 9">Nucleus</location>
    </subcellularLocation>
</comment>
<dbReference type="Pfam" id="PF23037">
    <property type="entry name" value="KOWx_SPT5"/>
    <property type="match status" value="1"/>
</dbReference>
<keyword evidence="15" id="KW-1185">Reference proteome</keyword>
<dbReference type="GO" id="GO:0003729">
    <property type="term" value="F:mRNA binding"/>
    <property type="evidence" value="ECO:0007669"/>
    <property type="project" value="TreeGrafter"/>
</dbReference>
<dbReference type="InterPro" id="IPR008991">
    <property type="entry name" value="Translation_prot_SH3-like_sf"/>
</dbReference>
<dbReference type="InterPro" id="IPR022581">
    <property type="entry name" value="Spt5_N"/>
</dbReference>
<keyword evidence="5 9" id="KW-0804">Transcription</keyword>
<dbReference type="InterPro" id="IPR039385">
    <property type="entry name" value="NGN_Euk"/>
</dbReference>
<evidence type="ECO:0000256" key="5">
    <source>
        <dbReference type="ARBA" id="ARBA00023163"/>
    </source>
</evidence>
<dbReference type="GO" id="GO:0006368">
    <property type="term" value="P:transcription elongation by RNA polymerase II"/>
    <property type="evidence" value="ECO:0007669"/>
    <property type="project" value="TreeGrafter"/>
</dbReference>
<comment type="caution">
    <text evidence="14">The sequence shown here is derived from an EMBL/GenBank/DDBJ whole genome shotgun (WGS) entry which is preliminary data.</text>
</comment>
<feature type="domain" description="KOW" evidence="12">
    <location>
        <begin position="272"/>
        <end position="299"/>
    </location>
</feature>
<dbReference type="Pfam" id="PF23291">
    <property type="entry name" value="KOW4_SPT5"/>
    <property type="match status" value="1"/>
</dbReference>
<evidence type="ECO:0000256" key="2">
    <source>
        <dbReference type="ARBA" id="ARBA00006956"/>
    </source>
</evidence>
<dbReference type="InterPro" id="IPR041976">
    <property type="entry name" value="KOW_Spt5_3"/>
</dbReference>
<feature type="compositionally biased region" description="Gly residues" evidence="10">
    <location>
        <begin position="782"/>
        <end position="803"/>
    </location>
</feature>
<sequence>MSDIEDDVLLNSGDAVEDAEEGQEKRPPKSRRRDYDDDEDEGEEEDEEEEDEEDEDEDEGARRGQKRSKHRHKRPAVNRFIDLEAEVDEDEDEEEEEDEYDKDQFIADAAIEGEEDYDAVRRTADHARYDRRVREMDDRDLEQVAEDISQRYRRTAVRYTGEMSDVPQRLLMPSVHDANLWQVRVRPGKERDIVFSLMRKALDLSFGNRPLQILSAFQRDSLPGMIYVEARSAKQVSEAINGLVGVFPSRGIVLVPIEEMASLLQIKQQELTVTPGSWVRIRRGKYQGDLAQVMDVTENGEEVGLKFIPRIDLNPKDDVMLDGKKRKKPGSGLSSFSMRPPQRFFNYEEVVKVYGRKSVSKRNQVYVFQNDTYKDGFIEKDFRLTALQLDDVNPTLDEITRFTRGQDGNENEASVDLSIIAEASRKAAISVLQPGDHVEVFEGEQSGVHGTVHSIEQDVVTIEPEGVDFDGQRVQIPARSVRKRFKPGDHVKVMTGKNADETGLVVSVLDNVVTFLSDMSMQEVSVFSKDLREAAEVGTGTNIVGNYELHDLVQIDQQTIGVIFKTERDSFRVLDQNGQVRLVQPHQITMRRDSNRAIAMDSEGHEMRIGDNMKEVDGEARKGRVLHTHQSFFAFLHNREIAENGGVFVTRARSLISLAPKGNALKLGATDLSKMNPALSGGAGGMVGSAMLGRGPRDRLIGVSVMVVKGPNKGYVGTVKDTNGPHARVELLTGNKVITIDKDKIRRRNLDGSLEPLERAMMGPPRTPGFGAGAQTPNPYNQGGGGGGGGAGGAGGRTPGWGNTGRTPNPYNDSRTPAWSANSRTPNPYAEHGKTPAWDATARTPNPYNQGGKTPAWNSSSRTPNSYASGANNGGASTWGGATPGRPAGSGWDAWDPRSAPTPYAAAFTPGAPTPATYSSIQTPGVYEYQTPAQTSSYPQTPGVTGGGGYGTSESIFELSSKWLLEPELANKVKGIMVEVRGSAPQYGKPWHGGDCESKQGVVLSVLDTQNDSFMSTARVRFLEPVNPLQPILTVPIHYLWPVHPERKGDDVIILSGAQGKGQEARVEAIETANLMVLTTKATFLVIDSSPDKLVRIKQVDEVGNFTR</sequence>
<dbReference type="FunFam" id="2.30.30.30:FF:000029">
    <property type="entry name" value="Transcription elongation factor SPT5"/>
    <property type="match status" value="1"/>
</dbReference>
<dbReference type="Gene3D" id="3.30.70.940">
    <property type="entry name" value="NusG, N-terminal domain"/>
    <property type="match status" value="1"/>
</dbReference>
<dbReference type="InterPro" id="IPR041978">
    <property type="entry name" value="KOW_Spt5_5"/>
</dbReference>
<evidence type="ECO:0000259" key="12">
    <source>
        <dbReference type="SMART" id="SM00739"/>
    </source>
</evidence>
<dbReference type="CDD" id="cd06081">
    <property type="entry name" value="KOW_Spt5_1"/>
    <property type="match status" value="1"/>
</dbReference>
<dbReference type="Gene3D" id="2.30.30.30">
    <property type="match status" value="3"/>
</dbReference>
<dbReference type="PIRSF" id="PIRSF036945">
    <property type="entry name" value="Spt5"/>
    <property type="match status" value="1"/>
</dbReference>
<accession>A0A2G8S4V5</accession>
<dbReference type="PANTHER" id="PTHR11125">
    <property type="entry name" value="SUPPRESSOR OF TY 5"/>
    <property type="match status" value="1"/>
</dbReference>
<organism evidence="14 15">
    <name type="scientific">Ganoderma sinense ZZ0214-1</name>
    <dbReference type="NCBI Taxonomy" id="1077348"/>
    <lineage>
        <taxon>Eukaryota</taxon>
        <taxon>Fungi</taxon>
        <taxon>Dikarya</taxon>
        <taxon>Basidiomycota</taxon>
        <taxon>Agaricomycotina</taxon>
        <taxon>Agaricomycetes</taxon>
        <taxon>Polyporales</taxon>
        <taxon>Polyporaceae</taxon>
        <taxon>Ganoderma</taxon>
    </lineage>
</organism>